<feature type="compositionally biased region" description="Acidic residues" evidence="12">
    <location>
        <begin position="666"/>
        <end position="678"/>
    </location>
</feature>
<feature type="compositionally biased region" description="Basic and acidic residues" evidence="12">
    <location>
        <begin position="223"/>
        <end position="233"/>
    </location>
</feature>
<feature type="domain" description="CRM" evidence="13">
    <location>
        <begin position="288"/>
        <end position="385"/>
    </location>
</feature>
<dbReference type="GO" id="GO:0000373">
    <property type="term" value="P:Group II intron splicing"/>
    <property type="evidence" value="ECO:0007669"/>
    <property type="project" value="UniProtKB-ARBA"/>
</dbReference>
<dbReference type="GO" id="GO:0003729">
    <property type="term" value="F:mRNA binding"/>
    <property type="evidence" value="ECO:0007669"/>
    <property type="project" value="InterPro"/>
</dbReference>
<dbReference type="EMBL" id="KZ663239">
    <property type="protein sequence ID" value="PPS14589.1"/>
    <property type="molecule type" value="Genomic_DNA"/>
</dbReference>
<keyword evidence="7" id="KW-0809">Transit peptide</keyword>
<dbReference type="GO" id="GO:0009507">
    <property type="term" value="C:chloroplast"/>
    <property type="evidence" value="ECO:0007669"/>
    <property type="project" value="UniProtKB-SubCell"/>
</dbReference>
<feature type="domain" description="CRM" evidence="13">
    <location>
        <begin position="501"/>
        <end position="601"/>
    </location>
</feature>
<dbReference type="SMART" id="SM01103">
    <property type="entry name" value="CRS1_YhbY"/>
    <property type="match status" value="3"/>
</dbReference>
<comment type="subcellular location">
    <subcellularLocation>
        <location evidence="1">Plastid</location>
        <location evidence="1">Chloroplast</location>
    </subcellularLocation>
</comment>
<protein>
    <recommendedName>
        <fullName evidence="13">CRM domain-containing protein</fullName>
    </recommendedName>
</protein>
<dbReference type="InterPro" id="IPR035920">
    <property type="entry name" value="YhbY-like_sf"/>
</dbReference>
<dbReference type="GO" id="GO:0006397">
    <property type="term" value="P:mRNA processing"/>
    <property type="evidence" value="ECO:0007669"/>
    <property type="project" value="UniProtKB-KW"/>
</dbReference>
<organism evidence="14 15">
    <name type="scientific">Gossypium barbadense</name>
    <name type="common">Sea Island cotton</name>
    <name type="synonym">Hibiscus barbadensis</name>
    <dbReference type="NCBI Taxonomy" id="3634"/>
    <lineage>
        <taxon>Eukaryota</taxon>
        <taxon>Viridiplantae</taxon>
        <taxon>Streptophyta</taxon>
        <taxon>Embryophyta</taxon>
        <taxon>Tracheophyta</taxon>
        <taxon>Spermatophyta</taxon>
        <taxon>Magnoliopsida</taxon>
        <taxon>eudicotyledons</taxon>
        <taxon>Gunneridae</taxon>
        <taxon>Pentapetalae</taxon>
        <taxon>rosids</taxon>
        <taxon>malvids</taxon>
        <taxon>Malvales</taxon>
        <taxon>Malvaceae</taxon>
        <taxon>Malvoideae</taxon>
        <taxon>Gossypium</taxon>
    </lineage>
</organism>
<keyword evidence="2" id="KW-0150">Chloroplast</keyword>
<proteinExistence type="predicted"/>
<evidence type="ECO:0000256" key="11">
    <source>
        <dbReference type="SAM" id="Coils"/>
    </source>
</evidence>
<evidence type="ECO:0000313" key="15">
    <source>
        <dbReference type="Proteomes" id="UP000239757"/>
    </source>
</evidence>
<feature type="compositionally biased region" description="Basic and acidic residues" evidence="12">
    <location>
        <begin position="198"/>
        <end position="212"/>
    </location>
</feature>
<dbReference type="InterPro" id="IPR001890">
    <property type="entry name" value="RNA-binding_CRM"/>
</dbReference>
<feature type="region of interest" description="Disordered" evidence="12">
    <location>
        <begin position="646"/>
        <end position="712"/>
    </location>
</feature>
<feature type="region of interest" description="Disordered" evidence="12">
    <location>
        <begin position="191"/>
        <end position="233"/>
    </location>
</feature>
<keyword evidence="4" id="KW-0507">mRNA processing</keyword>
<dbReference type="OrthoDB" id="551352at2759"/>
<sequence>MEKIVEKLKKFGYIGEESEQKEEQPRKVIERGSIEDMFYVEEGMLPNTRGGFSKESPLGMETEFGSDGEIMFPWEKRKEEQEEGKWTARGDNKASLAELTLPESELRRLRNLTFRTKSKMRIKGAGVTQEVVDTIHEKWKTMEIVRLKRKTGGLVIWRSGTSISLYRGVSYEVPSVHLNKQIYKRNEMSTYSSPLVSDKTEDPSDLVPHKDVAPPQTNSETATEEHKNTEPLPEIKYEDEVDKLLEGLGPRYADWPGCDPLPVDADLLPGIVPGYQPPFRVLPYGVRSSLGVKEATSLRRLARVLPPHFALGRSRQLQGLAVAMTKLWEKSSIAKIALKRGVQLTTSERMAEDLKKLTGGILLSRNKDFLVFYRGKNFLSADVAEALLERERLAKSLQDVEEQARLRASALFAQSTEVAEQSGAAGTLGETLDADARWGKRLDDHHKEKVLKEAEILRHANLVRKLEKNLAFAERKLLKAERTLSKVEDYLKPADRQADPESITDEERFMFRKLGLRMKAFLLLGRRGVFDGTIENMHLHWKYRELVKIIMKAKNFDQVKKVAIALEAESGGVLVSVDKISKGYAIIVYRGNDYERPSTIRPKNLLTKRRALARSIELQRREALVKHISALQAKVEKIRSEIDQMHSMDARGDEEFYDRLDSSYPSDDDDDTEEEGDEAYLGTYDGENDGEEENDDLHLETNFPFHNQHQES</sequence>
<evidence type="ECO:0000256" key="8">
    <source>
        <dbReference type="ARBA" id="ARBA00023187"/>
    </source>
</evidence>
<evidence type="ECO:0000256" key="7">
    <source>
        <dbReference type="ARBA" id="ARBA00022946"/>
    </source>
</evidence>
<feature type="compositionally biased region" description="Basic and acidic residues" evidence="12">
    <location>
        <begin position="646"/>
        <end position="661"/>
    </location>
</feature>
<feature type="coiled-coil region" evidence="11">
    <location>
        <begin position="456"/>
        <end position="490"/>
    </location>
</feature>
<dbReference type="AlphaFoldDB" id="A0A2P5YG70"/>
<reference evidence="14 15" key="1">
    <citation type="submission" date="2015-01" db="EMBL/GenBank/DDBJ databases">
        <title>Genome of allotetraploid Gossypium barbadense reveals genomic plasticity and fiber elongation in cotton evolution.</title>
        <authorList>
            <person name="Chen X."/>
            <person name="Liu X."/>
            <person name="Zhao B."/>
            <person name="Zheng H."/>
            <person name="Hu Y."/>
            <person name="Lu G."/>
            <person name="Yang C."/>
            <person name="Chen J."/>
            <person name="Shan C."/>
            <person name="Zhang L."/>
            <person name="Zhou Y."/>
            <person name="Wang L."/>
            <person name="Guo W."/>
            <person name="Bai Y."/>
            <person name="Ruan J."/>
            <person name="Shangguan X."/>
            <person name="Mao Y."/>
            <person name="Jiang J."/>
            <person name="Zhu Y."/>
            <person name="Lei J."/>
            <person name="Kang H."/>
            <person name="Chen S."/>
            <person name="He X."/>
            <person name="Wang R."/>
            <person name="Wang Y."/>
            <person name="Chen J."/>
            <person name="Wang L."/>
            <person name="Yu S."/>
            <person name="Wang B."/>
            <person name="Wei J."/>
            <person name="Song S."/>
            <person name="Lu X."/>
            <person name="Gao Z."/>
            <person name="Gu W."/>
            <person name="Deng X."/>
            <person name="Ma D."/>
            <person name="Wang S."/>
            <person name="Liang W."/>
            <person name="Fang L."/>
            <person name="Cai C."/>
            <person name="Zhu X."/>
            <person name="Zhou B."/>
            <person name="Zhang Y."/>
            <person name="Chen Z."/>
            <person name="Xu S."/>
            <person name="Zhu R."/>
            <person name="Wang S."/>
            <person name="Zhang T."/>
            <person name="Zhao G."/>
        </authorList>
    </citation>
    <scope>NUCLEOTIDE SEQUENCE [LARGE SCALE GENOMIC DNA]</scope>
    <source>
        <strain evidence="15">cv. Xinhai21</strain>
        <tissue evidence="14">Leaf</tissue>
    </source>
</reference>
<accession>A0A2P5YG70</accession>
<keyword evidence="6 10" id="KW-0694">RNA-binding</keyword>
<dbReference type="Proteomes" id="UP000239757">
    <property type="component" value="Unassembled WGS sequence"/>
</dbReference>
<evidence type="ECO:0000256" key="10">
    <source>
        <dbReference type="PROSITE-ProRule" id="PRU00626"/>
    </source>
</evidence>
<keyword evidence="11" id="KW-0175">Coiled coil</keyword>
<dbReference type="PANTHER" id="PTHR31846:SF19">
    <property type="entry name" value="CRM-DOMAIN CONTAINING FACTOR CFM3A, CHLOROPLASTIC_MITOCHONDRIAL"/>
    <property type="match status" value="1"/>
</dbReference>
<dbReference type="Pfam" id="PF01985">
    <property type="entry name" value="CRS1_YhbY"/>
    <property type="match status" value="3"/>
</dbReference>
<evidence type="ECO:0000256" key="12">
    <source>
        <dbReference type="SAM" id="MobiDB-lite"/>
    </source>
</evidence>
<feature type="domain" description="CRM" evidence="13">
    <location>
        <begin position="99"/>
        <end position="197"/>
    </location>
</feature>
<evidence type="ECO:0000256" key="9">
    <source>
        <dbReference type="ARBA" id="ARBA00023274"/>
    </source>
</evidence>
<keyword evidence="8" id="KW-0508">mRNA splicing</keyword>
<evidence type="ECO:0000259" key="13">
    <source>
        <dbReference type="PROSITE" id="PS51295"/>
    </source>
</evidence>
<evidence type="ECO:0000256" key="5">
    <source>
        <dbReference type="ARBA" id="ARBA00022737"/>
    </source>
</evidence>
<dbReference type="InterPro" id="IPR045278">
    <property type="entry name" value="CRS1/CFM2/CFM3"/>
</dbReference>
<dbReference type="PANTHER" id="PTHR31846">
    <property type="entry name" value="CRS1 / YHBY (CRM) DOMAIN-CONTAINING PROTEIN"/>
    <property type="match status" value="1"/>
</dbReference>
<dbReference type="Gene3D" id="3.30.110.60">
    <property type="entry name" value="YhbY-like"/>
    <property type="match status" value="3"/>
</dbReference>
<dbReference type="FunFam" id="3.30.110.60:FF:000003">
    <property type="entry name" value="CRM-domain containing factor CFM3B, chloroplastic"/>
    <property type="match status" value="1"/>
</dbReference>
<dbReference type="GO" id="GO:1990904">
    <property type="term" value="C:ribonucleoprotein complex"/>
    <property type="evidence" value="ECO:0007669"/>
    <property type="project" value="UniProtKB-KW"/>
</dbReference>
<evidence type="ECO:0000256" key="1">
    <source>
        <dbReference type="ARBA" id="ARBA00004229"/>
    </source>
</evidence>
<evidence type="ECO:0000313" key="14">
    <source>
        <dbReference type="EMBL" id="PPS14589.1"/>
    </source>
</evidence>
<evidence type="ECO:0000256" key="3">
    <source>
        <dbReference type="ARBA" id="ARBA00022640"/>
    </source>
</evidence>
<evidence type="ECO:0000256" key="4">
    <source>
        <dbReference type="ARBA" id="ARBA00022664"/>
    </source>
</evidence>
<evidence type="ECO:0000256" key="2">
    <source>
        <dbReference type="ARBA" id="ARBA00022528"/>
    </source>
</evidence>
<dbReference type="FunFam" id="3.30.110.60:FF:000002">
    <property type="entry name" value="CRS2-associated factor 1, chloroplastic"/>
    <property type="match status" value="1"/>
</dbReference>
<gene>
    <name evidence="14" type="ORF">GOBAR_AA05968</name>
</gene>
<keyword evidence="5" id="KW-0677">Repeat</keyword>
<dbReference type="SUPFAM" id="SSF75471">
    <property type="entry name" value="YhbY-like"/>
    <property type="match status" value="3"/>
</dbReference>
<name>A0A2P5YG70_GOSBA</name>
<feature type="compositionally biased region" description="Acidic residues" evidence="12">
    <location>
        <begin position="686"/>
        <end position="695"/>
    </location>
</feature>
<evidence type="ECO:0000256" key="6">
    <source>
        <dbReference type="ARBA" id="ARBA00022884"/>
    </source>
</evidence>
<dbReference type="PROSITE" id="PS51295">
    <property type="entry name" value="CRM"/>
    <property type="match status" value="3"/>
</dbReference>
<keyword evidence="3" id="KW-0934">Plastid</keyword>
<keyword evidence="9" id="KW-0687">Ribonucleoprotein</keyword>